<dbReference type="GO" id="GO:0016209">
    <property type="term" value="F:antioxidant activity"/>
    <property type="evidence" value="ECO:0007669"/>
    <property type="project" value="InterPro"/>
</dbReference>
<gene>
    <name evidence="3" type="ORF">D0Y96_04125</name>
</gene>
<dbReference type="PANTHER" id="PTHR43640">
    <property type="entry name" value="OS07G0260300 PROTEIN"/>
    <property type="match status" value="1"/>
</dbReference>
<reference evidence="3 4" key="1">
    <citation type="submission" date="2018-08" db="EMBL/GenBank/DDBJ databases">
        <title>Acidipila sp. 4G-K13, an acidobacterium isolated from forest soil.</title>
        <authorList>
            <person name="Gao Z.-H."/>
            <person name="Qiu L.-H."/>
        </authorList>
    </citation>
    <scope>NUCLEOTIDE SEQUENCE [LARGE SCALE GENOMIC DNA]</scope>
    <source>
        <strain evidence="3 4">4G-K13</strain>
    </source>
</reference>
<feature type="chain" id="PRO_5016952022" evidence="1">
    <location>
        <begin position="23"/>
        <end position="204"/>
    </location>
</feature>
<keyword evidence="4" id="KW-1185">Reference proteome</keyword>
<dbReference type="Gene3D" id="3.40.30.10">
    <property type="entry name" value="Glutaredoxin"/>
    <property type="match status" value="1"/>
</dbReference>
<dbReference type="InterPro" id="IPR013766">
    <property type="entry name" value="Thioredoxin_domain"/>
</dbReference>
<dbReference type="PROSITE" id="PS51352">
    <property type="entry name" value="THIOREDOXIN_2"/>
    <property type="match status" value="1"/>
</dbReference>
<name>A0A372IQY7_9BACT</name>
<dbReference type="Proteomes" id="UP000264702">
    <property type="component" value="Unassembled WGS sequence"/>
</dbReference>
<dbReference type="Pfam" id="PF00578">
    <property type="entry name" value="AhpC-TSA"/>
    <property type="match status" value="1"/>
</dbReference>
<proteinExistence type="predicted"/>
<accession>A0A372IQY7</accession>
<dbReference type="InterPro" id="IPR000866">
    <property type="entry name" value="AhpC/TSA"/>
</dbReference>
<evidence type="ECO:0000313" key="3">
    <source>
        <dbReference type="EMBL" id="RFU17357.1"/>
    </source>
</evidence>
<evidence type="ECO:0000259" key="2">
    <source>
        <dbReference type="PROSITE" id="PS51352"/>
    </source>
</evidence>
<dbReference type="EMBL" id="QVQT01000002">
    <property type="protein sequence ID" value="RFU17357.1"/>
    <property type="molecule type" value="Genomic_DNA"/>
</dbReference>
<dbReference type="AlphaFoldDB" id="A0A372IQY7"/>
<dbReference type="InterPro" id="IPR036249">
    <property type="entry name" value="Thioredoxin-like_sf"/>
</dbReference>
<dbReference type="OrthoDB" id="9781543at2"/>
<evidence type="ECO:0000256" key="1">
    <source>
        <dbReference type="SAM" id="SignalP"/>
    </source>
</evidence>
<dbReference type="GO" id="GO:0016491">
    <property type="term" value="F:oxidoreductase activity"/>
    <property type="evidence" value="ECO:0007669"/>
    <property type="project" value="InterPro"/>
</dbReference>
<dbReference type="SUPFAM" id="SSF52833">
    <property type="entry name" value="Thioredoxin-like"/>
    <property type="match status" value="1"/>
</dbReference>
<dbReference type="RefSeq" id="WP_117298105.1">
    <property type="nucleotide sequence ID" value="NZ_QVQT02000002.1"/>
</dbReference>
<protein>
    <submittedName>
        <fullName evidence="3">Thioredoxin family protein</fullName>
    </submittedName>
</protein>
<dbReference type="PANTHER" id="PTHR43640:SF1">
    <property type="entry name" value="THIOREDOXIN-DEPENDENT PEROXIREDOXIN"/>
    <property type="match status" value="1"/>
</dbReference>
<dbReference type="CDD" id="cd02969">
    <property type="entry name" value="PRX_like1"/>
    <property type="match status" value="1"/>
</dbReference>
<feature type="signal peptide" evidence="1">
    <location>
        <begin position="1"/>
        <end position="22"/>
    </location>
</feature>
<evidence type="ECO:0000313" key="4">
    <source>
        <dbReference type="Proteomes" id="UP000264702"/>
    </source>
</evidence>
<sequence>MRRLSVLTVAVIFSTFTLIAYAVRVGSTAPNFTGTDIHGKTHKLSDYRGKYVVLEWTNNGCPYTQKHYESGNMQALQREWTAKDVVWLTILSSAPGKQGYMTGPAESAYLSREHADPTTALLDPAGGIGRQYEAKTTPHMFVIDPSGKLIYEGAIDDHPTTDPADIRISKNYVSEALTEAMSGQPVAIPYTRPYGCSVKYPDID</sequence>
<organism evidence="3 4">
    <name type="scientific">Paracidobacterium acidisoli</name>
    <dbReference type="NCBI Taxonomy" id="2303751"/>
    <lineage>
        <taxon>Bacteria</taxon>
        <taxon>Pseudomonadati</taxon>
        <taxon>Acidobacteriota</taxon>
        <taxon>Terriglobia</taxon>
        <taxon>Terriglobales</taxon>
        <taxon>Acidobacteriaceae</taxon>
        <taxon>Paracidobacterium</taxon>
    </lineage>
</organism>
<feature type="domain" description="Thioredoxin" evidence="2">
    <location>
        <begin position="23"/>
        <end position="178"/>
    </location>
</feature>
<comment type="caution">
    <text evidence="3">The sequence shown here is derived from an EMBL/GenBank/DDBJ whole genome shotgun (WGS) entry which is preliminary data.</text>
</comment>
<keyword evidence="1" id="KW-0732">Signal</keyword>
<dbReference type="InterPro" id="IPR047262">
    <property type="entry name" value="PRX-like1"/>
</dbReference>